<organism evidence="3 4">
    <name type="scientific">Nocardiopsis changdeensis</name>
    <dbReference type="NCBI Taxonomy" id="2831969"/>
    <lineage>
        <taxon>Bacteria</taxon>
        <taxon>Bacillati</taxon>
        <taxon>Actinomycetota</taxon>
        <taxon>Actinomycetes</taxon>
        <taxon>Streptosporangiales</taxon>
        <taxon>Nocardiopsidaceae</taxon>
        <taxon>Nocardiopsis</taxon>
    </lineage>
</organism>
<feature type="transmembrane region" description="Helical" evidence="2">
    <location>
        <begin position="104"/>
        <end position="123"/>
    </location>
</feature>
<gene>
    <name evidence="3" type="ORF">KGD84_10305</name>
</gene>
<keyword evidence="2" id="KW-1133">Transmembrane helix</keyword>
<feature type="transmembrane region" description="Helical" evidence="2">
    <location>
        <begin position="148"/>
        <end position="168"/>
    </location>
</feature>
<feature type="transmembrane region" description="Helical" evidence="2">
    <location>
        <begin position="203"/>
        <end position="225"/>
    </location>
</feature>
<sequence>MGANTRNPQRTPVRPERADDRPEPDTIRSLLLCGMAAGPAQLLFSLAQVSWGGPGAAAPPANPFVSSGGSWTQALAVLVCGALAVGGAVGLARALRGRASQRSTSVSVAVYGACVLLSGVWTVDPMAAPSPGATEAAFPALKEPARVALGWAAPIALTRGVLGGSGWLRSTGRGGAVLYSWSCALVPVVCGVVAVSAPAAATAAAWLAALVLWTWLPVFFAGVLWEPSETRPALPGPGPVRRPAVPSPRRPLP</sequence>
<feature type="compositionally biased region" description="Basic and acidic residues" evidence="1">
    <location>
        <begin position="13"/>
        <end position="24"/>
    </location>
</feature>
<feature type="compositionally biased region" description="Pro residues" evidence="1">
    <location>
        <begin position="234"/>
        <end position="253"/>
    </location>
</feature>
<keyword evidence="4" id="KW-1185">Reference proteome</keyword>
<feature type="region of interest" description="Disordered" evidence="1">
    <location>
        <begin position="231"/>
        <end position="253"/>
    </location>
</feature>
<feature type="compositionally biased region" description="Polar residues" evidence="1">
    <location>
        <begin position="1"/>
        <end position="10"/>
    </location>
</feature>
<keyword evidence="2" id="KW-0472">Membrane</keyword>
<name>A0ABX8BR61_9ACTN</name>
<proteinExistence type="predicted"/>
<dbReference type="EMBL" id="CP074133">
    <property type="protein sequence ID" value="QUX24616.1"/>
    <property type="molecule type" value="Genomic_DNA"/>
</dbReference>
<feature type="transmembrane region" description="Helical" evidence="2">
    <location>
        <begin position="175"/>
        <end position="197"/>
    </location>
</feature>
<feature type="transmembrane region" description="Helical" evidence="2">
    <location>
        <begin position="71"/>
        <end position="92"/>
    </location>
</feature>
<dbReference type="RefSeq" id="WP_220560045.1">
    <property type="nucleotide sequence ID" value="NZ_CP074133.1"/>
</dbReference>
<protein>
    <recommendedName>
        <fullName evidence="5">DUF998 domain-containing protein</fullName>
    </recommendedName>
</protein>
<feature type="transmembrane region" description="Helical" evidence="2">
    <location>
        <begin position="30"/>
        <end position="51"/>
    </location>
</feature>
<evidence type="ECO:0008006" key="5">
    <source>
        <dbReference type="Google" id="ProtNLM"/>
    </source>
</evidence>
<evidence type="ECO:0000256" key="2">
    <source>
        <dbReference type="SAM" id="Phobius"/>
    </source>
</evidence>
<evidence type="ECO:0000313" key="4">
    <source>
        <dbReference type="Proteomes" id="UP000676079"/>
    </source>
</evidence>
<keyword evidence="2" id="KW-0812">Transmembrane</keyword>
<accession>A0ABX8BR61</accession>
<feature type="region of interest" description="Disordered" evidence="1">
    <location>
        <begin position="1"/>
        <end position="24"/>
    </location>
</feature>
<evidence type="ECO:0000313" key="3">
    <source>
        <dbReference type="EMBL" id="QUX24616.1"/>
    </source>
</evidence>
<dbReference type="Proteomes" id="UP000676079">
    <property type="component" value="Chromosome"/>
</dbReference>
<reference evidence="3 4" key="1">
    <citation type="submission" date="2021-05" db="EMBL/GenBank/DDBJ databases">
        <title>Direct Submission.</title>
        <authorList>
            <person name="Li K."/>
            <person name="Gao J."/>
        </authorList>
    </citation>
    <scope>NUCLEOTIDE SEQUENCE [LARGE SCALE GENOMIC DNA]</scope>
    <source>
        <strain evidence="3 4">Mg02</strain>
    </source>
</reference>
<evidence type="ECO:0000256" key="1">
    <source>
        <dbReference type="SAM" id="MobiDB-lite"/>
    </source>
</evidence>